<evidence type="ECO:0000256" key="1">
    <source>
        <dbReference type="SAM" id="MobiDB-lite"/>
    </source>
</evidence>
<organism evidence="2 3">
    <name type="scientific">Favolaschia claudopus</name>
    <dbReference type="NCBI Taxonomy" id="2862362"/>
    <lineage>
        <taxon>Eukaryota</taxon>
        <taxon>Fungi</taxon>
        <taxon>Dikarya</taxon>
        <taxon>Basidiomycota</taxon>
        <taxon>Agaricomycotina</taxon>
        <taxon>Agaricomycetes</taxon>
        <taxon>Agaricomycetidae</taxon>
        <taxon>Agaricales</taxon>
        <taxon>Marasmiineae</taxon>
        <taxon>Mycenaceae</taxon>
        <taxon>Favolaschia</taxon>
    </lineage>
</organism>
<protein>
    <submittedName>
        <fullName evidence="2">Uncharacterized protein</fullName>
    </submittedName>
</protein>
<sequence length="305" mass="34435">MQKSLIPRLSRRLQQCHLCLPKLTIHLVPKKIEKLLYISYIGRSPLGLQAARRINRHTVKATPDLFLTITTTTMAPMAKDPRYSGLLLHVKSQAKRVASATYYRKNADIIREKRRIQMAEKRLALSFLQGTDEEQTFLSAQIKAKRRKSDKPRPPPKKNLKSAPLESPFPQIPSPRILAESESEASDALLTMARQPAQQPVLPPAPPDPRMRANEPFDEYDLIARANERDVDSEDSDDAEAGHRTISEVADAMPSQGRSIEVGEDENVFLMHGVLLTPERERSALDFYRKTAVAIPHPFAKIVPR</sequence>
<evidence type="ECO:0000313" key="3">
    <source>
        <dbReference type="Proteomes" id="UP001362999"/>
    </source>
</evidence>
<dbReference type="Proteomes" id="UP001362999">
    <property type="component" value="Unassembled WGS sequence"/>
</dbReference>
<proteinExistence type="predicted"/>
<evidence type="ECO:0000313" key="2">
    <source>
        <dbReference type="EMBL" id="KAK7055699.1"/>
    </source>
</evidence>
<feature type="region of interest" description="Disordered" evidence="1">
    <location>
        <begin position="142"/>
        <end position="174"/>
    </location>
</feature>
<name>A0AAW0DVF5_9AGAR</name>
<keyword evidence="3" id="KW-1185">Reference proteome</keyword>
<comment type="caution">
    <text evidence="2">The sequence shown here is derived from an EMBL/GenBank/DDBJ whole genome shotgun (WGS) entry which is preliminary data.</text>
</comment>
<feature type="compositionally biased region" description="Basic residues" evidence="1">
    <location>
        <begin position="143"/>
        <end position="160"/>
    </location>
</feature>
<dbReference type="EMBL" id="JAWWNJ010000005">
    <property type="protein sequence ID" value="KAK7055699.1"/>
    <property type="molecule type" value="Genomic_DNA"/>
</dbReference>
<accession>A0AAW0DVF5</accession>
<dbReference type="AlphaFoldDB" id="A0AAW0DVF5"/>
<gene>
    <name evidence="2" type="ORF">R3P38DRAFT_2760882</name>
</gene>
<reference evidence="2 3" key="1">
    <citation type="journal article" date="2024" name="J Genomics">
        <title>Draft genome sequencing and assembly of Favolaschia claudopus CIRM-BRFM 2984 isolated from oak limbs.</title>
        <authorList>
            <person name="Navarro D."/>
            <person name="Drula E."/>
            <person name="Chaduli D."/>
            <person name="Cazenave R."/>
            <person name="Ahrendt S."/>
            <person name="Wang J."/>
            <person name="Lipzen A."/>
            <person name="Daum C."/>
            <person name="Barry K."/>
            <person name="Grigoriev I.V."/>
            <person name="Favel A."/>
            <person name="Rosso M.N."/>
            <person name="Martin F."/>
        </authorList>
    </citation>
    <scope>NUCLEOTIDE SEQUENCE [LARGE SCALE GENOMIC DNA]</scope>
    <source>
        <strain evidence="2 3">CIRM-BRFM 2984</strain>
    </source>
</reference>